<keyword evidence="1" id="KW-1133">Transmembrane helix</keyword>
<dbReference type="OrthoDB" id="1441018at2"/>
<evidence type="ECO:0000313" key="3">
    <source>
        <dbReference type="Proteomes" id="UP000281985"/>
    </source>
</evidence>
<dbReference type="Proteomes" id="UP000281985">
    <property type="component" value="Unassembled WGS sequence"/>
</dbReference>
<reference evidence="2 3" key="1">
    <citation type="submission" date="2018-10" db="EMBL/GenBank/DDBJ databases">
        <title>Dokdonia luteus sp. nov., isolated from sea water.</title>
        <authorList>
            <person name="Zhou L.Y."/>
            <person name="Du Z.J."/>
        </authorList>
    </citation>
    <scope>NUCLEOTIDE SEQUENCE [LARGE SCALE GENOMIC DNA]</scope>
    <source>
        <strain evidence="2 3">SH27</strain>
    </source>
</reference>
<protein>
    <recommendedName>
        <fullName evidence="4">Anti-sigma factor</fullName>
    </recommendedName>
</protein>
<name>A0A3M0G6B3_9FLAO</name>
<evidence type="ECO:0000256" key="1">
    <source>
        <dbReference type="SAM" id="Phobius"/>
    </source>
</evidence>
<gene>
    <name evidence="2" type="ORF">EAX61_07200</name>
</gene>
<dbReference type="AlphaFoldDB" id="A0A3M0G6B3"/>
<dbReference type="RefSeq" id="WP_121917003.1">
    <property type="nucleotide sequence ID" value="NZ_REFV01000005.1"/>
</dbReference>
<organism evidence="2 3">
    <name type="scientific">Dokdonia sinensis</name>
    <dbReference type="NCBI Taxonomy" id="2479847"/>
    <lineage>
        <taxon>Bacteria</taxon>
        <taxon>Pseudomonadati</taxon>
        <taxon>Bacteroidota</taxon>
        <taxon>Flavobacteriia</taxon>
        <taxon>Flavobacteriales</taxon>
        <taxon>Flavobacteriaceae</taxon>
        <taxon>Dokdonia</taxon>
    </lineage>
</organism>
<evidence type="ECO:0008006" key="4">
    <source>
        <dbReference type="Google" id="ProtNLM"/>
    </source>
</evidence>
<feature type="transmembrane region" description="Helical" evidence="1">
    <location>
        <begin position="51"/>
        <end position="72"/>
    </location>
</feature>
<accession>A0A3M0G6B3</accession>
<comment type="caution">
    <text evidence="2">The sequence shown here is derived from an EMBL/GenBank/DDBJ whole genome shotgun (WGS) entry which is preliminary data.</text>
</comment>
<sequence>MAQDIRELLKKEGQKSDVKLREGHAARFTARLEKELPVSAQETDSSAKGGIYLWMKIAAVFVIAGGVVWMVWNSAFAKADSETQFVETKTEQPAAEKEVLLSNISPDFKLIEQKYLASVNSELSRLEITDDNKELVDAFLKQLASLDKEYKRLNLEITESGVSEEMVNALIENLQLRVALMIKLKAKLKELKAEADQANAVQTV</sequence>
<keyword evidence="1" id="KW-0812">Transmembrane</keyword>
<keyword evidence="1" id="KW-0472">Membrane</keyword>
<dbReference type="EMBL" id="REFV01000005">
    <property type="protein sequence ID" value="RMB60600.1"/>
    <property type="molecule type" value="Genomic_DNA"/>
</dbReference>
<proteinExistence type="predicted"/>
<keyword evidence="3" id="KW-1185">Reference proteome</keyword>
<evidence type="ECO:0000313" key="2">
    <source>
        <dbReference type="EMBL" id="RMB60600.1"/>
    </source>
</evidence>